<accession>A0AAD8DND6</accession>
<evidence type="ECO:0000256" key="1">
    <source>
        <dbReference type="SAM" id="SignalP"/>
    </source>
</evidence>
<keyword evidence="3" id="KW-1185">Reference proteome</keyword>
<feature type="chain" id="PRO_5042085549" evidence="1">
    <location>
        <begin position="21"/>
        <end position="164"/>
    </location>
</feature>
<gene>
    <name evidence="2" type="ORF">PYW07_009518</name>
</gene>
<dbReference type="Pfam" id="PF15868">
    <property type="entry name" value="MBF2"/>
    <property type="match status" value="1"/>
</dbReference>
<protein>
    <submittedName>
        <fullName evidence="2">Uncharacterized protein</fullName>
    </submittedName>
</protein>
<keyword evidence="1" id="KW-0732">Signal</keyword>
<name>A0AAD8DND6_MYTSE</name>
<evidence type="ECO:0000313" key="3">
    <source>
        <dbReference type="Proteomes" id="UP001231518"/>
    </source>
</evidence>
<feature type="signal peptide" evidence="1">
    <location>
        <begin position="1"/>
        <end position="20"/>
    </location>
</feature>
<organism evidence="2 3">
    <name type="scientific">Mythimna separata</name>
    <name type="common">Oriental armyworm</name>
    <name type="synonym">Pseudaletia separata</name>
    <dbReference type="NCBI Taxonomy" id="271217"/>
    <lineage>
        <taxon>Eukaryota</taxon>
        <taxon>Metazoa</taxon>
        <taxon>Ecdysozoa</taxon>
        <taxon>Arthropoda</taxon>
        <taxon>Hexapoda</taxon>
        <taxon>Insecta</taxon>
        <taxon>Pterygota</taxon>
        <taxon>Neoptera</taxon>
        <taxon>Endopterygota</taxon>
        <taxon>Lepidoptera</taxon>
        <taxon>Glossata</taxon>
        <taxon>Ditrysia</taxon>
        <taxon>Noctuoidea</taxon>
        <taxon>Noctuidae</taxon>
        <taxon>Noctuinae</taxon>
        <taxon>Hadenini</taxon>
        <taxon>Mythimna</taxon>
    </lineage>
</organism>
<comment type="caution">
    <text evidence="2">The sequence shown here is derived from an EMBL/GenBank/DDBJ whole genome shotgun (WGS) entry which is preliminary data.</text>
</comment>
<dbReference type="EMBL" id="JARGEI010000023">
    <property type="protein sequence ID" value="KAJ8710152.1"/>
    <property type="molecule type" value="Genomic_DNA"/>
</dbReference>
<evidence type="ECO:0000313" key="2">
    <source>
        <dbReference type="EMBL" id="KAJ8710152.1"/>
    </source>
</evidence>
<reference evidence="2" key="1">
    <citation type="submission" date="2023-03" db="EMBL/GenBank/DDBJ databases">
        <title>Chromosome-level genomes of two armyworms, Mythimna separata and Mythimna loreyi, provide insights into the biosynthesis and reception of sex pheromones.</title>
        <authorList>
            <person name="Zhao H."/>
        </authorList>
    </citation>
    <scope>NUCLEOTIDE SEQUENCE</scope>
    <source>
        <strain evidence="2">BeijingLab</strain>
        <tissue evidence="2">Pupa</tissue>
    </source>
</reference>
<sequence>MKSALLVVLLAAAATAEVISNEVPDVDQVADVDVDEISEVFVTDVDELTDEAQLFDEIEQPMQTAVDSRRRNLNLGNITDEDIVVYDEVFQLDGIPGVSMMRSYLANARRPITAIRVTCLSASQTAIPGVTHGGLGNIFALITIQTAVGLGFHYRIQVYVRQFA</sequence>
<dbReference type="InterPro" id="IPR031734">
    <property type="entry name" value="MBF2"/>
</dbReference>
<dbReference type="AlphaFoldDB" id="A0AAD8DND6"/>
<proteinExistence type="predicted"/>
<dbReference type="Proteomes" id="UP001231518">
    <property type="component" value="Chromosome 23"/>
</dbReference>